<evidence type="ECO:0000313" key="1">
    <source>
        <dbReference type="EMBL" id="NGP90024.1"/>
    </source>
</evidence>
<sequence>MEKVATGKYIFRIINKGPAKATDFSFRINGQAPHEYDRMLFDLESINQIQPGQNLEKRVSNTKDQGSVIDVVANFEDGNGRQEKEFRLNF</sequence>
<accession>A0A6M1TGX9</accession>
<comment type="caution">
    <text evidence="1">The sequence shown here is derived from an EMBL/GenBank/DDBJ whole genome shotgun (WGS) entry which is preliminary data.</text>
</comment>
<dbReference type="AlphaFoldDB" id="A0A6M1TGX9"/>
<reference evidence="1 2" key="1">
    <citation type="submission" date="2020-02" db="EMBL/GenBank/DDBJ databases">
        <title>Aliifodinibius halophilus 2W32, complete genome.</title>
        <authorList>
            <person name="Li Y."/>
            <person name="Wu S."/>
        </authorList>
    </citation>
    <scope>NUCLEOTIDE SEQUENCE [LARGE SCALE GENOMIC DNA]</scope>
    <source>
        <strain evidence="1 2">2W32</strain>
    </source>
</reference>
<protein>
    <submittedName>
        <fullName evidence="1">Uncharacterized protein</fullName>
    </submittedName>
</protein>
<name>A0A6M1TGX9_9BACT</name>
<keyword evidence="2" id="KW-1185">Reference proteome</keyword>
<dbReference type="RefSeq" id="WP_165271253.1">
    <property type="nucleotide sequence ID" value="NZ_JAALLS010000030.1"/>
</dbReference>
<dbReference type="Proteomes" id="UP000479132">
    <property type="component" value="Unassembled WGS sequence"/>
</dbReference>
<evidence type="ECO:0000313" key="2">
    <source>
        <dbReference type="Proteomes" id="UP000479132"/>
    </source>
</evidence>
<proteinExistence type="predicted"/>
<organism evidence="1 2">
    <name type="scientific">Fodinibius halophilus</name>
    <dbReference type="NCBI Taxonomy" id="1736908"/>
    <lineage>
        <taxon>Bacteria</taxon>
        <taxon>Pseudomonadati</taxon>
        <taxon>Balneolota</taxon>
        <taxon>Balneolia</taxon>
        <taxon>Balneolales</taxon>
        <taxon>Balneolaceae</taxon>
        <taxon>Fodinibius</taxon>
    </lineage>
</organism>
<gene>
    <name evidence="1" type="ORF">G3569_16830</name>
</gene>
<dbReference type="EMBL" id="JAALLS010000030">
    <property type="protein sequence ID" value="NGP90024.1"/>
    <property type="molecule type" value="Genomic_DNA"/>
</dbReference>